<dbReference type="Proteomes" id="UP000005801">
    <property type="component" value="Unassembled WGS sequence"/>
</dbReference>
<evidence type="ECO:0000313" key="2">
    <source>
        <dbReference type="EMBL" id="EDM75037.1"/>
    </source>
</evidence>
<proteinExistence type="predicted"/>
<protein>
    <recommendedName>
        <fullName evidence="4">Lipoprotein</fullName>
    </recommendedName>
</protein>
<dbReference type="EMBL" id="ABCS01000106">
    <property type="protein sequence ID" value="EDM75037.1"/>
    <property type="molecule type" value="Genomic_DNA"/>
</dbReference>
<evidence type="ECO:0000256" key="1">
    <source>
        <dbReference type="SAM" id="SignalP"/>
    </source>
</evidence>
<keyword evidence="3" id="KW-1185">Reference proteome</keyword>
<accession>A6GGG1</accession>
<evidence type="ECO:0000313" key="3">
    <source>
        <dbReference type="Proteomes" id="UP000005801"/>
    </source>
</evidence>
<keyword evidence="1" id="KW-0732">Signal</keyword>
<organism evidence="2 3">
    <name type="scientific">Plesiocystis pacifica SIR-1</name>
    <dbReference type="NCBI Taxonomy" id="391625"/>
    <lineage>
        <taxon>Bacteria</taxon>
        <taxon>Pseudomonadati</taxon>
        <taxon>Myxococcota</taxon>
        <taxon>Polyangia</taxon>
        <taxon>Nannocystales</taxon>
        <taxon>Nannocystaceae</taxon>
        <taxon>Plesiocystis</taxon>
    </lineage>
</organism>
<dbReference type="PROSITE" id="PS51257">
    <property type="entry name" value="PROKAR_LIPOPROTEIN"/>
    <property type="match status" value="1"/>
</dbReference>
<reference evidence="2 3" key="1">
    <citation type="submission" date="2007-06" db="EMBL/GenBank/DDBJ databases">
        <authorList>
            <person name="Shimkets L."/>
            <person name="Ferriera S."/>
            <person name="Johnson J."/>
            <person name="Kravitz S."/>
            <person name="Beeson K."/>
            <person name="Sutton G."/>
            <person name="Rogers Y.-H."/>
            <person name="Friedman R."/>
            <person name="Frazier M."/>
            <person name="Venter J.C."/>
        </authorList>
    </citation>
    <scope>NUCLEOTIDE SEQUENCE [LARGE SCALE GENOMIC DNA]</scope>
    <source>
        <strain evidence="2 3">SIR-1</strain>
    </source>
</reference>
<feature type="chain" id="PRO_5002693991" description="Lipoprotein" evidence="1">
    <location>
        <begin position="22"/>
        <end position="363"/>
    </location>
</feature>
<evidence type="ECO:0008006" key="4">
    <source>
        <dbReference type="Google" id="ProtNLM"/>
    </source>
</evidence>
<gene>
    <name evidence="2" type="ORF">PPSIR1_22446</name>
</gene>
<comment type="caution">
    <text evidence="2">The sequence shown here is derived from an EMBL/GenBank/DDBJ whole genome shotgun (WGS) entry which is preliminary data.</text>
</comment>
<sequence length="363" mass="39567">MLRARSISASLALVASLGLFACKGEQPCRPMMWDPVSPGLAELVEVLPLAEGDRVCGMMPGQDPPALHVGHPGSDQRQIVDRYTQALVEAGFEREDRPSYSQGHGEHGVFTRGELRVHLDTLRARNGFACSAVLRDGSAQLAKGRAEEEAREDAALARRREHEAFRAAVEPALPSAAELEAFAELEGLQACAASPGEAQLFSHDFLRRLAADEVEVIHGCSAMGELTPDLTDLTDLTDLDKIPEGYSILAADCKAALDGTRGLGIVWWGEGGYEPPVLTKAGSRYDAQFEYTGGRFSGKLVYWSPETRAALCHRPLEVRFDLKLAGFEVDERGDMLVDEAQRQLSEHFKLQIREAAARALTTL</sequence>
<name>A6GGG1_9BACT</name>
<dbReference type="AlphaFoldDB" id="A6GGG1"/>
<dbReference type="RefSeq" id="WP_006975801.1">
    <property type="nucleotide sequence ID" value="NZ_ABCS01000106.1"/>
</dbReference>
<feature type="signal peptide" evidence="1">
    <location>
        <begin position="1"/>
        <end position="21"/>
    </location>
</feature>